<sequence>MEKIRIDIQWCDKNFGASFGENVPGALAITADTFESLQKAIEETLRFHVDGMIEDGDNVPQWLLDGDYEFEYKYLDIATLLKVCESYSSLTAISRASGINQRQLSHYVNGVKKPRPNQRQRIIDGIHKIGKELIAIV</sequence>
<dbReference type="RefSeq" id="WP_008771554.1">
    <property type="nucleotide sequence ID" value="NZ_SRYM01000078.1"/>
</dbReference>
<gene>
    <name evidence="1" type="ORF">E5342_17795</name>
</gene>
<dbReference type="AlphaFoldDB" id="A0A4S2EIB4"/>
<protein>
    <submittedName>
        <fullName evidence="1">CopG family transcriptional regulator</fullName>
    </submittedName>
</protein>
<dbReference type="EMBL" id="SRYM01000078">
    <property type="protein sequence ID" value="TGY54143.1"/>
    <property type="molecule type" value="Genomic_DNA"/>
</dbReference>
<reference evidence="1 2" key="1">
    <citation type="submission" date="2019-04" db="EMBL/GenBank/DDBJ databases">
        <title>Microbes associate with the intestines of laboratory mice.</title>
        <authorList>
            <person name="Navarre W."/>
            <person name="Wong E."/>
            <person name="Huang K."/>
            <person name="Tropini C."/>
            <person name="Ng K."/>
            <person name="Yu B."/>
        </authorList>
    </citation>
    <scope>NUCLEOTIDE SEQUENCE [LARGE SCALE GENOMIC DNA]</scope>
    <source>
        <strain evidence="1 2">NM39_I3</strain>
    </source>
</reference>
<organism evidence="1 2">
    <name type="scientific">Parabacteroides distasonis</name>
    <dbReference type="NCBI Taxonomy" id="823"/>
    <lineage>
        <taxon>Bacteria</taxon>
        <taxon>Pseudomonadati</taxon>
        <taxon>Bacteroidota</taxon>
        <taxon>Bacteroidia</taxon>
        <taxon>Bacteroidales</taxon>
        <taxon>Tannerellaceae</taxon>
        <taxon>Parabacteroides</taxon>
    </lineage>
</organism>
<proteinExistence type="predicted"/>
<name>A0A4S2EIB4_PARDI</name>
<dbReference type="Proteomes" id="UP000310032">
    <property type="component" value="Unassembled WGS sequence"/>
</dbReference>
<accession>A0A4S2EIB4</accession>
<evidence type="ECO:0000313" key="1">
    <source>
        <dbReference type="EMBL" id="TGY54143.1"/>
    </source>
</evidence>
<comment type="caution">
    <text evidence="1">The sequence shown here is derived from an EMBL/GenBank/DDBJ whole genome shotgun (WGS) entry which is preliminary data.</text>
</comment>
<evidence type="ECO:0000313" key="2">
    <source>
        <dbReference type="Proteomes" id="UP000310032"/>
    </source>
</evidence>